<feature type="non-terminal residue" evidence="1">
    <location>
        <position position="1"/>
    </location>
</feature>
<evidence type="ECO:0000313" key="2">
    <source>
        <dbReference type="Proteomes" id="UP000053105"/>
    </source>
</evidence>
<dbReference type="EMBL" id="KQ435759">
    <property type="protein sequence ID" value="KOX75643.1"/>
    <property type="molecule type" value="Genomic_DNA"/>
</dbReference>
<organism evidence="1 2">
    <name type="scientific">Melipona quadrifasciata</name>
    <dbReference type="NCBI Taxonomy" id="166423"/>
    <lineage>
        <taxon>Eukaryota</taxon>
        <taxon>Metazoa</taxon>
        <taxon>Ecdysozoa</taxon>
        <taxon>Arthropoda</taxon>
        <taxon>Hexapoda</taxon>
        <taxon>Insecta</taxon>
        <taxon>Pterygota</taxon>
        <taxon>Neoptera</taxon>
        <taxon>Endopterygota</taxon>
        <taxon>Hymenoptera</taxon>
        <taxon>Apocrita</taxon>
        <taxon>Aculeata</taxon>
        <taxon>Apoidea</taxon>
        <taxon>Anthophila</taxon>
        <taxon>Apidae</taxon>
        <taxon>Melipona</taxon>
    </lineage>
</organism>
<keyword evidence="2" id="KW-1185">Reference proteome</keyword>
<dbReference type="Proteomes" id="UP000053105">
    <property type="component" value="Unassembled WGS sequence"/>
</dbReference>
<evidence type="ECO:0000313" key="1">
    <source>
        <dbReference type="EMBL" id="KOX75643.1"/>
    </source>
</evidence>
<sequence>LDKLKEAIVTKQDSELKLRNRDNFRSFVYGTKHAKKLLEFGWKILSHSLQFISTFAPISLTF</sequence>
<reference evidence="1 2" key="1">
    <citation type="submission" date="2015-07" db="EMBL/GenBank/DDBJ databases">
        <title>The genome of Melipona quadrifasciata.</title>
        <authorList>
            <person name="Pan H."/>
            <person name="Kapheim K."/>
        </authorList>
    </citation>
    <scope>NUCLEOTIDE SEQUENCE [LARGE SCALE GENOMIC DNA]</scope>
    <source>
        <strain evidence="1">0111107301</strain>
        <tissue evidence="1">Whole body</tissue>
    </source>
</reference>
<proteinExistence type="predicted"/>
<gene>
    <name evidence="1" type="ORF">WN51_11970</name>
</gene>
<dbReference type="AlphaFoldDB" id="A0A0M9A4A1"/>
<name>A0A0M9A4A1_9HYME</name>
<accession>A0A0M9A4A1</accession>
<protein>
    <submittedName>
        <fullName evidence="1">Uncharacterized protein</fullName>
    </submittedName>
</protein>